<dbReference type="GeneID" id="103715638"/>
<reference evidence="13" key="2">
    <citation type="submission" date="2025-08" db="UniProtKB">
        <authorList>
            <consortium name="RefSeq"/>
        </authorList>
    </citation>
    <scope>IDENTIFICATION</scope>
    <source>
        <tissue evidence="13">Young leaves</tissue>
    </source>
</reference>
<evidence type="ECO:0000256" key="3">
    <source>
        <dbReference type="ARBA" id="ARBA00012483"/>
    </source>
</evidence>
<keyword evidence="4" id="KW-0808">Transferase</keyword>
<keyword evidence="5" id="KW-0677">Repeat</keyword>
<reference evidence="12" key="1">
    <citation type="journal article" date="2019" name="Nat. Commun.">
        <title>Genome-wide association mapping of date palm fruit traits.</title>
        <authorList>
            <person name="Hazzouri K.M."/>
            <person name="Gros-Balthazard M."/>
            <person name="Flowers J.M."/>
            <person name="Copetti D."/>
            <person name="Lemansour A."/>
            <person name="Lebrun M."/>
            <person name="Masmoudi K."/>
            <person name="Ferrand S."/>
            <person name="Dhar M.I."/>
            <person name="Fresquez Z.A."/>
            <person name="Rosas U."/>
            <person name="Zhang J."/>
            <person name="Talag J."/>
            <person name="Lee S."/>
            <person name="Kudrna D."/>
            <person name="Powell R.F."/>
            <person name="Leitch I.J."/>
            <person name="Krueger R.R."/>
            <person name="Wing R.A."/>
            <person name="Amiri K.M.A."/>
            <person name="Purugganan M.D."/>
        </authorList>
    </citation>
    <scope>NUCLEOTIDE SEQUENCE [LARGE SCALE GENOMIC DNA]</scope>
    <source>
        <strain evidence="12">cv. Khalas</strain>
    </source>
</reference>
<evidence type="ECO:0000256" key="7">
    <source>
        <dbReference type="ARBA" id="ARBA00022803"/>
    </source>
</evidence>
<dbReference type="GO" id="GO:0000209">
    <property type="term" value="P:protein polyubiquitination"/>
    <property type="evidence" value="ECO:0007669"/>
    <property type="project" value="TreeGrafter"/>
</dbReference>
<name>A0A8B7CLB3_PHODC</name>
<dbReference type="SUPFAM" id="SSF57850">
    <property type="entry name" value="RING/U-box"/>
    <property type="match status" value="1"/>
</dbReference>
<dbReference type="GO" id="GO:0006515">
    <property type="term" value="P:protein quality control for misfolded or incompletely synthesized proteins"/>
    <property type="evidence" value="ECO:0007669"/>
    <property type="project" value="TreeGrafter"/>
</dbReference>
<dbReference type="Gene3D" id="3.30.40.10">
    <property type="entry name" value="Zinc/RING finger domain, C3HC4 (zinc finger)"/>
    <property type="match status" value="1"/>
</dbReference>
<evidence type="ECO:0000256" key="6">
    <source>
        <dbReference type="ARBA" id="ARBA00022786"/>
    </source>
</evidence>
<dbReference type="PROSITE" id="PS51698">
    <property type="entry name" value="U_BOX"/>
    <property type="match status" value="1"/>
</dbReference>
<dbReference type="GO" id="GO:0051087">
    <property type="term" value="F:protein-folding chaperone binding"/>
    <property type="evidence" value="ECO:0007669"/>
    <property type="project" value="TreeGrafter"/>
</dbReference>
<evidence type="ECO:0000256" key="8">
    <source>
        <dbReference type="ARBA" id="ARBA00044534"/>
    </source>
</evidence>
<dbReference type="SUPFAM" id="SSF48452">
    <property type="entry name" value="TPR-like"/>
    <property type="match status" value="1"/>
</dbReference>
<evidence type="ECO:0000256" key="4">
    <source>
        <dbReference type="ARBA" id="ARBA00022679"/>
    </source>
</evidence>
<dbReference type="SMART" id="SM00028">
    <property type="entry name" value="TPR"/>
    <property type="match status" value="3"/>
</dbReference>
<dbReference type="PANTHER" id="PTHR46803">
    <property type="entry name" value="E3 UBIQUITIN-PROTEIN LIGASE CHIP"/>
    <property type="match status" value="1"/>
</dbReference>
<dbReference type="PROSITE" id="PS50005">
    <property type="entry name" value="TPR"/>
    <property type="match status" value="1"/>
</dbReference>
<gene>
    <name evidence="13" type="primary">LOC103715638</name>
</gene>
<dbReference type="EC" id="2.3.2.27" evidence="3"/>
<sequence>MTLRPVPASVAKQAELRRLDGNAFFKKQRIGAAIDAYTEAITLCPNVAVYWTNRALCYQKRKEWTKVEEDCRKALELDSNSVKAHYMLGLALIERQEFAGGIKQLHKAFDLGRGRNPVGCMVEEIWQTLAKAKYMEWELSWSNHAWRLQNLKEACERALAEYHFLDNSLAEDASKDAADDHSEQLELLNEVFCKAAQADMPTQVPDYLCCKITLDIFRDPVITPSGVTYERAVLLEHLKQVGKFDPVTREPLEQHQLVPNLALKEAVQAYLNEHGWAYNSS</sequence>
<feature type="repeat" description="TPR" evidence="10">
    <location>
        <begin position="14"/>
        <end position="47"/>
    </location>
</feature>
<dbReference type="InterPro" id="IPR019734">
    <property type="entry name" value="TPR_rpt"/>
</dbReference>
<dbReference type="OrthoDB" id="629492at2759"/>
<protein>
    <recommendedName>
        <fullName evidence="8">E3 ubiquitin-protein ligase CHIP</fullName>
        <ecNumber evidence="3">2.3.2.27</ecNumber>
    </recommendedName>
    <alternativeName>
        <fullName evidence="9">RING-type E3 ubiquitin transferase CHIP</fullName>
    </alternativeName>
</protein>
<evidence type="ECO:0000256" key="9">
    <source>
        <dbReference type="ARBA" id="ARBA00044543"/>
    </source>
</evidence>
<accession>A0A8B7CLB3</accession>
<evidence type="ECO:0000256" key="5">
    <source>
        <dbReference type="ARBA" id="ARBA00022737"/>
    </source>
</evidence>
<evidence type="ECO:0000256" key="2">
    <source>
        <dbReference type="ARBA" id="ARBA00004906"/>
    </source>
</evidence>
<dbReference type="Pfam" id="PF04564">
    <property type="entry name" value="U-box"/>
    <property type="match status" value="1"/>
</dbReference>
<keyword evidence="12" id="KW-1185">Reference proteome</keyword>
<dbReference type="Gene3D" id="1.25.40.10">
    <property type="entry name" value="Tetratricopeptide repeat domain"/>
    <property type="match status" value="1"/>
</dbReference>
<dbReference type="GO" id="GO:0045862">
    <property type="term" value="P:positive regulation of proteolysis"/>
    <property type="evidence" value="ECO:0007669"/>
    <property type="project" value="TreeGrafter"/>
</dbReference>
<comment type="pathway">
    <text evidence="2">Protein modification; protein ubiquitination.</text>
</comment>
<dbReference type="InterPro" id="IPR013083">
    <property type="entry name" value="Znf_RING/FYVE/PHD"/>
</dbReference>
<dbReference type="InterPro" id="IPR011990">
    <property type="entry name" value="TPR-like_helical_dom_sf"/>
</dbReference>
<dbReference type="InterPro" id="IPR003613">
    <property type="entry name" value="Ubox_domain"/>
</dbReference>
<dbReference type="Pfam" id="PF00515">
    <property type="entry name" value="TPR_1"/>
    <property type="match status" value="1"/>
</dbReference>
<evidence type="ECO:0000313" key="12">
    <source>
        <dbReference type="Proteomes" id="UP000228380"/>
    </source>
</evidence>
<evidence type="ECO:0000313" key="13">
    <source>
        <dbReference type="RefSeq" id="XP_008801572.1"/>
    </source>
</evidence>
<dbReference type="Proteomes" id="UP000228380">
    <property type="component" value="Chromosome 14"/>
</dbReference>
<keyword evidence="6" id="KW-0833">Ubl conjugation pathway</keyword>
<proteinExistence type="predicted"/>
<evidence type="ECO:0000256" key="10">
    <source>
        <dbReference type="PROSITE-ProRule" id="PRU00339"/>
    </source>
</evidence>
<dbReference type="GO" id="GO:0005737">
    <property type="term" value="C:cytoplasm"/>
    <property type="evidence" value="ECO:0007669"/>
    <property type="project" value="TreeGrafter"/>
</dbReference>
<dbReference type="UniPathway" id="UPA00143"/>
<comment type="catalytic activity">
    <reaction evidence="1">
        <text>S-ubiquitinyl-[E2 ubiquitin-conjugating enzyme]-L-cysteine + [acceptor protein]-L-lysine = [E2 ubiquitin-conjugating enzyme]-L-cysteine + N(6)-ubiquitinyl-[acceptor protein]-L-lysine.</text>
        <dbReference type="EC" id="2.3.2.27"/>
    </reaction>
</comment>
<organism evidence="12 13">
    <name type="scientific">Phoenix dactylifera</name>
    <name type="common">Date palm</name>
    <dbReference type="NCBI Taxonomy" id="42345"/>
    <lineage>
        <taxon>Eukaryota</taxon>
        <taxon>Viridiplantae</taxon>
        <taxon>Streptophyta</taxon>
        <taxon>Embryophyta</taxon>
        <taxon>Tracheophyta</taxon>
        <taxon>Spermatophyta</taxon>
        <taxon>Magnoliopsida</taxon>
        <taxon>Liliopsida</taxon>
        <taxon>Arecaceae</taxon>
        <taxon>Coryphoideae</taxon>
        <taxon>Phoeniceae</taxon>
        <taxon>Phoenix</taxon>
    </lineage>
</organism>
<dbReference type="PANTHER" id="PTHR46803:SF2">
    <property type="entry name" value="E3 UBIQUITIN-PROTEIN LIGASE CHIP"/>
    <property type="match status" value="1"/>
</dbReference>
<dbReference type="AlphaFoldDB" id="A0A8B7CLB3"/>
<keyword evidence="7 10" id="KW-0802">TPR repeat</keyword>
<dbReference type="GO" id="GO:0043161">
    <property type="term" value="P:proteasome-mediated ubiquitin-dependent protein catabolic process"/>
    <property type="evidence" value="ECO:0007669"/>
    <property type="project" value="TreeGrafter"/>
</dbReference>
<dbReference type="InterPro" id="IPR045202">
    <property type="entry name" value="CHIP_RING-Ubox"/>
</dbReference>
<dbReference type="RefSeq" id="XP_008801572.1">
    <property type="nucleotide sequence ID" value="XM_008803350.4"/>
</dbReference>
<dbReference type="CDD" id="cd16654">
    <property type="entry name" value="RING-Ubox_CHIP"/>
    <property type="match status" value="1"/>
</dbReference>
<dbReference type="SMART" id="SM00504">
    <property type="entry name" value="Ubox"/>
    <property type="match status" value="1"/>
</dbReference>
<feature type="domain" description="U-box" evidence="11">
    <location>
        <begin position="203"/>
        <end position="277"/>
    </location>
</feature>
<dbReference type="GO" id="GO:0071218">
    <property type="term" value="P:cellular response to misfolded protein"/>
    <property type="evidence" value="ECO:0007669"/>
    <property type="project" value="TreeGrafter"/>
</dbReference>
<evidence type="ECO:0000259" key="11">
    <source>
        <dbReference type="PROSITE" id="PS51698"/>
    </source>
</evidence>
<dbReference type="GO" id="GO:0061630">
    <property type="term" value="F:ubiquitin protein ligase activity"/>
    <property type="evidence" value="ECO:0007669"/>
    <property type="project" value="UniProtKB-EC"/>
</dbReference>
<evidence type="ECO:0000256" key="1">
    <source>
        <dbReference type="ARBA" id="ARBA00000900"/>
    </source>
</evidence>